<reference evidence="1 2" key="1">
    <citation type="submission" date="2024-09" db="EMBL/GenBank/DDBJ databases">
        <authorList>
            <person name="Sun Q."/>
            <person name="Mori K."/>
        </authorList>
    </citation>
    <scope>NUCLEOTIDE SEQUENCE [LARGE SCALE GENOMIC DNA]</scope>
    <source>
        <strain evidence="1 2">CGMCC 1.15906</strain>
    </source>
</reference>
<keyword evidence="2" id="KW-1185">Reference proteome</keyword>
<organism evidence="1 2">
    <name type="scientific">Kribbella deserti</name>
    <dbReference type="NCBI Taxonomy" id="1926257"/>
    <lineage>
        <taxon>Bacteria</taxon>
        <taxon>Bacillati</taxon>
        <taxon>Actinomycetota</taxon>
        <taxon>Actinomycetes</taxon>
        <taxon>Propionibacteriales</taxon>
        <taxon>Kribbellaceae</taxon>
        <taxon>Kribbella</taxon>
    </lineage>
</organism>
<dbReference type="Pfam" id="PF01209">
    <property type="entry name" value="Ubie_methyltran"/>
    <property type="match status" value="1"/>
</dbReference>
<dbReference type="EC" id="2.1.1.-" evidence="1"/>
<dbReference type="Proteomes" id="UP001589890">
    <property type="component" value="Unassembled WGS sequence"/>
</dbReference>
<accession>A0ABV6QP94</accession>
<dbReference type="GO" id="GO:0032259">
    <property type="term" value="P:methylation"/>
    <property type="evidence" value="ECO:0007669"/>
    <property type="project" value="UniProtKB-KW"/>
</dbReference>
<sequence length="246" mass="26723">MSKHSTDGLPRHEVPAAFDTAAAGYDRLVGINPGYHRQLRKSASRLQLPNRGAGMRLLDVGCGTGASTKALLRAAPEAEITAVDASGEMLEQARRKAFPPSVRFVHARVEDLEAAGVDGPFDAILAAYLIRNLATPDVELRRLFELLRPGGRLAVHEYSVSESARARLVWDAVAWSVIIPTGRIVTGTSELYRHLWQSVRSFDGVTAFERRLADAGFTEVRTAGMTGWQRGIAHTFLAARPVPADG</sequence>
<dbReference type="CDD" id="cd02440">
    <property type="entry name" value="AdoMet_MTases"/>
    <property type="match status" value="1"/>
</dbReference>
<comment type="caution">
    <text evidence="1">The sequence shown here is derived from an EMBL/GenBank/DDBJ whole genome shotgun (WGS) entry which is preliminary data.</text>
</comment>
<keyword evidence="1" id="KW-0808">Transferase</keyword>
<dbReference type="InterPro" id="IPR004033">
    <property type="entry name" value="UbiE/COQ5_MeTrFase"/>
</dbReference>
<gene>
    <name evidence="1" type="ORF">ACFFGN_20410</name>
</gene>
<dbReference type="Gene3D" id="3.40.50.150">
    <property type="entry name" value="Vaccinia Virus protein VP39"/>
    <property type="match status" value="1"/>
</dbReference>
<protein>
    <submittedName>
        <fullName evidence="1">Class I SAM-dependent methyltransferase</fullName>
        <ecNumber evidence="1">2.1.1.-</ecNumber>
    </submittedName>
</protein>
<dbReference type="GO" id="GO:0008168">
    <property type="term" value="F:methyltransferase activity"/>
    <property type="evidence" value="ECO:0007669"/>
    <property type="project" value="UniProtKB-KW"/>
</dbReference>
<proteinExistence type="predicted"/>
<evidence type="ECO:0000313" key="2">
    <source>
        <dbReference type="Proteomes" id="UP001589890"/>
    </source>
</evidence>
<keyword evidence="1" id="KW-0489">Methyltransferase</keyword>
<dbReference type="PANTHER" id="PTHR43861">
    <property type="entry name" value="TRANS-ACONITATE 2-METHYLTRANSFERASE-RELATED"/>
    <property type="match status" value="1"/>
</dbReference>
<dbReference type="EMBL" id="JBHLTC010000026">
    <property type="protein sequence ID" value="MFC0626454.1"/>
    <property type="molecule type" value="Genomic_DNA"/>
</dbReference>
<name>A0ABV6QP94_9ACTN</name>
<dbReference type="SUPFAM" id="SSF53335">
    <property type="entry name" value="S-adenosyl-L-methionine-dependent methyltransferases"/>
    <property type="match status" value="1"/>
</dbReference>
<dbReference type="InterPro" id="IPR029063">
    <property type="entry name" value="SAM-dependent_MTases_sf"/>
</dbReference>
<dbReference type="PROSITE" id="PS51608">
    <property type="entry name" value="SAM_MT_UBIE"/>
    <property type="match status" value="1"/>
</dbReference>
<dbReference type="PANTHER" id="PTHR43861:SF1">
    <property type="entry name" value="TRANS-ACONITATE 2-METHYLTRANSFERASE"/>
    <property type="match status" value="1"/>
</dbReference>
<evidence type="ECO:0000313" key="1">
    <source>
        <dbReference type="EMBL" id="MFC0626454.1"/>
    </source>
</evidence>
<dbReference type="RefSeq" id="WP_380049994.1">
    <property type="nucleotide sequence ID" value="NZ_JBHLTC010000026.1"/>
</dbReference>